<feature type="region of interest" description="Disordered" evidence="2">
    <location>
        <begin position="111"/>
        <end position="156"/>
    </location>
</feature>
<feature type="compositionally biased region" description="Low complexity" evidence="2">
    <location>
        <begin position="809"/>
        <end position="818"/>
    </location>
</feature>
<reference evidence="3 4" key="1">
    <citation type="submission" date="2016-03" db="EMBL/GenBank/DDBJ databases">
        <title>Comparative genomics of Pseudogymnoascus destructans, the fungus causing white-nose syndrome of bats.</title>
        <authorList>
            <person name="Palmer J.M."/>
            <person name="Drees K.P."/>
            <person name="Foster J.T."/>
            <person name="Lindner D.L."/>
        </authorList>
    </citation>
    <scope>NUCLEOTIDE SEQUENCE [LARGE SCALE GENOMIC DNA]</scope>
    <source>
        <strain evidence="3 4">UAMH 10579</strain>
    </source>
</reference>
<feature type="compositionally biased region" description="Acidic residues" evidence="2">
    <location>
        <begin position="547"/>
        <end position="556"/>
    </location>
</feature>
<feature type="compositionally biased region" description="Acidic residues" evidence="2">
    <location>
        <begin position="611"/>
        <end position="637"/>
    </location>
</feature>
<feature type="region of interest" description="Disordered" evidence="2">
    <location>
        <begin position="547"/>
        <end position="653"/>
    </location>
</feature>
<evidence type="ECO:0000313" key="3">
    <source>
        <dbReference type="EMBL" id="OBU01645.2"/>
    </source>
</evidence>
<dbReference type="EMBL" id="KV460206">
    <property type="protein sequence ID" value="OBU01645.2"/>
    <property type="molecule type" value="Genomic_DNA"/>
</dbReference>
<feature type="compositionally biased region" description="Polar residues" evidence="2">
    <location>
        <begin position="118"/>
        <end position="130"/>
    </location>
</feature>
<accession>A0A2P2SXV9</accession>
<gene>
    <name evidence="3" type="ORF">VE01_00267</name>
</gene>
<evidence type="ECO:0000313" key="4">
    <source>
        <dbReference type="Proteomes" id="UP000091956"/>
    </source>
</evidence>
<dbReference type="AlphaFoldDB" id="A0A2P2SXV9"/>
<keyword evidence="1" id="KW-0175">Coiled coil</keyword>
<feature type="compositionally biased region" description="Low complexity" evidence="2">
    <location>
        <begin position="832"/>
        <end position="844"/>
    </location>
</feature>
<evidence type="ECO:0000256" key="2">
    <source>
        <dbReference type="SAM" id="MobiDB-lite"/>
    </source>
</evidence>
<organism evidence="3 4">
    <name type="scientific">Pseudogymnoascus verrucosus</name>
    <dbReference type="NCBI Taxonomy" id="342668"/>
    <lineage>
        <taxon>Eukaryota</taxon>
        <taxon>Fungi</taxon>
        <taxon>Dikarya</taxon>
        <taxon>Ascomycota</taxon>
        <taxon>Pezizomycotina</taxon>
        <taxon>Leotiomycetes</taxon>
        <taxon>Thelebolales</taxon>
        <taxon>Thelebolaceae</taxon>
        <taxon>Pseudogymnoascus</taxon>
    </lineage>
</organism>
<name>A0A2P2SXV9_9PEZI</name>
<sequence length="932" mass="102540">MHQGAPTTTATMAYPSLPASPTLTNPDMILPYGDYDSTPSPPRSAAWKGRPQDMDFAQSLAYGDNTMVAVPMTPITPIIYGNGTMLSDIGEVTEAESTPGVGVRRMRDRLARGDDSPVKSSPTMGYQSTVKRSKVPAHQRSASMESTSTVTTEAPVGEPFGDFDDTVSVDESAFQGDDEESVVGEAYGQAMLAEVKTMYRKDARAVEARREKEDEELSSAALSKRAEMILSNAKKRLDNMEGNLSRARSSLYISPSSSMSSIHSSSPLSRSTPSPPEPRIISQMGLPPARHRQLNHSNLGPNSPSHARVGSENSLPLSPPNNNNIQHTTVILRPALVSRQSLPLIASPQSEGPQRRDSYRSQIAAQESRRSSLNEHSDPASGIVIMETGSDGDHPFPSPLEADRFVRSSTAEPHSWHEIDPRALTRSASSMQMRDLSVKMKDLKGKISTLRDRAKEDNMKRRSVQSLRTPSPFTAAEQWYTTSTDYKDGHLSADAVVMQAPWDGEPKEQEIQQKQVNNMLDHVTEDAAEDVEDCQSETTSIYQDFEEAEEHQDQEEYGNVVGSFGGEEQVNGDEVYEEPAELEDDLAENNHQQNGLQEDGQDDLQEHVEDRELDEEQPINDEYEDESVDGEEYDDASSDVASLYHDTSQVPLSHEDREDAFDYEHFFLHSAMGTMSQQKYNRRGSTDSYGSDDSVATARGLDTPATGTYKDQLKPAVVGHKRHKSIDTVSTMATFATAKSRHTEADLQNEYFNFAVQDVRWSQQIHGGDTSKALPTTPDDEAGEAGQESRRSSVIRAGVIQPVAQHRPSISSFSSSSSATRSFPLINRPKNTSGTSTPSSYPSPLASNPGELLGMALTTGMMNGTDERAAQPSPVSMLHRDDQILVERLVASVGKCVVGLQETRRTSAENRVWRKRLEIAYRILEGDESMLK</sequence>
<feature type="compositionally biased region" description="Low complexity" evidence="2">
    <location>
        <begin position="254"/>
        <end position="272"/>
    </location>
</feature>
<dbReference type="STRING" id="342668.A0A2P2SXV9"/>
<feature type="coiled-coil region" evidence="1">
    <location>
        <begin position="223"/>
        <end position="250"/>
    </location>
</feature>
<feature type="region of interest" description="Disordered" evidence="2">
    <location>
        <begin position="345"/>
        <end position="379"/>
    </location>
</feature>
<dbReference type="GeneID" id="28833653"/>
<protein>
    <submittedName>
        <fullName evidence="3">Uncharacterized protein</fullName>
    </submittedName>
</protein>
<proteinExistence type="predicted"/>
<reference evidence="4" key="2">
    <citation type="journal article" date="2018" name="Nat. Commun.">
        <title>Extreme sensitivity to ultraviolet light in the fungal pathogen causing white-nose syndrome of bats.</title>
        <authorList>
            <person name="Palmer J.M."/>
            <person name="Drees K.P."/>
            <person name="Foster J.T."/>
            <person name="Lindner D.L."/>
        </authorList>
    </citation>
    <scope>NUCLEOTIDE SEQUENCE [LARGE SCALE GENOMIC DNA]</scope>
    <source>
        <strain evidence="4">UAMH 10579</strain>
    </source>
</reference>
<feature type="region of interest" description="Disordered" evidence="2">
    <location>
        <begin position="254"/>
        <end position="325"/>
    </location>
</feature>
<feature type="region of interest" description="Disordered" evidence="2">
    <location>
        <begin position="766"/>
        <end position="794"/>
    </location>
</feature>
<feature type="compositionally biased region" description="Polar residues" evidence="2">
    <location>
        <begin position="140"/>
        <end position="152"/>
    </location>
</feature>
<feature type="compositionally biased region" description="Low complexity" evidence="2">
    <location>
        <begin position="313"/>
        <end position="324"/>
    </location>
</feature>
<dbReference type="Proteomes" id="UP000091956">
    <property type="component" value="Unassembled WGS sequence"/>
</dbReference>
<feature type="compositionally biased region" description="Basic and acidic residues" evidence="2">
    <location>
        <begin position="367"/>
        <end position="378"/>
    </location>
</feature>
<evidence type="ECO:0000256" key="1">
    <source>
        <dbReference type="SAM" id="Coils"/>
    </source>
</evidence>
<dbReference type="RefSeq" id="XP_018135377.2">
    <property type="nucleotide sequence ID" value="XM_018269799.2"/>
</dbReference>
<feature type="region of interest" description="Disordered" evidence="2">
    <location>
        <begin position="806"/>
        <end position="852"/>
    </location>
</feature>
<feature type="compositionally biased region" description="Polar residues" evidence="2">
    <location>
        <begin position="295"/>
        <end position="305"/>
    </location>
</feature>
<feature type="compositionally biased region" description="Acidic residues" evidence="2">
    <location>
        <begin position="570"/>
        <end position="587"/>
    </location>
</feature>
<keyword evidence="4" id="KW-1185">Reference proteome</keyword>
<feature type="region of interest" description="Disordered" evidence="2">
    <location>
        <begin position="676"/>
        <end position="707"/>
    </location>
</feature>